<keyword evidence="2" id="KW-1185">Reference proteome</keyword>
<organism evidence="1 2">
    <name type="scientific">Marinobacter manganoxydans MnI7-9</name>
    <dbReference type="NCBI Taxonomy" id="1094979"/>
    <lineage>
        <taxon>Bacteria</taxon>
        <taxon>Pseudomonadati</taxon>
        <taxon>Pseudomonadota</taxon>
        <taxon>Gammaproteobacteria</taxon>
        <taxon>Pseudomonadales</taxon>
        <taxon>Marinobacteraceae</taxon>
        <taxon>Marinobacter</taxon>
    </lineage>
</organism>
<evidence type="ECO:0000313" key="1">
    <source>
        <dbReference type="EMBL" id="EHJ06303.1"/>
    </source>
</evidence>
<sequence>MIMDIFSVIWPVVIQSGNACRAELKCSQFFRGQMLMFHPHGTQPRLRQVGLSQHGIIWLSTRKGALG</sequence>
<reference evidence="1 2" key="1">
    <citation type="journal article" date="2012" name="J. Bacteriol.">
        <title>Genome sequence of deep-sea manganese-oxidizing bacterium Marinobacter manganoxydans MnI7-9.</title>
        <authorList>
            <person name="Wang H."/>
            <person name="Li H."/>
            <person name="Shao Z."/>
            <person name="Liao S."/>
            <person name="Johnstone L."/>
            <person name="Rensing C."/>
            <person name="Wang G."/>
        </authorList>
    </citation>
    <scope>NUCLEOTIDE SEQUENCE [LARGE SCALE GENOMIC DNA]</scope>
    <source>
        <strain evidence="1 2">MnI7-9</strain>
    </source>
</reference>
<name>G6YNC6_9GAMM</name>
<dbReference type="EMBL" id="AGTR01000009">
    <property type="protein sequence ID" value="EHJ06303.1"/>
    <property type="molecule type" value="Genomic_DNA"/>
</dbReference>
<protein>
    <submittedName>
        <fullName evidence="1">Uncharacterized protein</fullName>
    </submittedName>
</protein>
<dbReference type="Proteomes" id="UP000003208">
    <property type="component" value="Unassembled WGS sequence"/>
</dbReference>
<accession>G6YNC6</accession>
<evidence type="ECO:0000313" key="2">
    <source>
        <dbReference type="Proteomes" id="UP000003208"/>
    </source>
</evidence>
<proteinExistence type="predicted"/>
<gene>
    <name evidence="1" type="ORF">KYE_01703</name>
</gene>
<dbReference type="AlphaFoldDB" id="G6YNC6"/>